<evidence type="ECO:0000313" key="2">
    <source>
        <dbReference type="EMBL" id="KAJ6994194.1"/>
    </source>
</evidence>
<gene>
    <name evidence="2" type="ORF">NC653_017116</name>
</gene>
<sequence>MVYVGPKCKSKCRRKGASRLAILLQIQASPPSAFAQGPATPIIARPQAHRNRGDFGKRRSEASREGESLPFSLIRS</sequence>
<dbReference type="AlphaFoldDB" id="A0AAD6QPN8"/>
<protein>
    <submittedName>
        <fullName evidence="2">Uncharacterized protein</fullName>
    </submittedName>
</protein>
<organism evidence="2 3">
    <name type="scientific">Populus alba x Populus x berolinensis</name>
    <dbReference type="NCBI Taxonomy" id="444605"/>
    <lineage>
        <taxon>Eukaryota</taxon>
        <taxon>Viridiplantae</taxon>
        <taxon>Streptophyta</taxon>
        <taxon>Embryophyta</taxon>
        <taxon>Tracheophyta</taxon>
        <taxon>Spermatophyta</taxon>
        <taxon>Magnoliopsida</taxon>
        <taxon>eudicotyledons</taxon>
        <taxon>Gunneridae</taxon>
        <taxon>Pentapetalae</taxon>
        <taxon>rosids</taxon>
        <taxon>fabids</taxon>
        <taxon>Malpighiales</taxon>
        <taxon>Salicaceae</taxon>
        <taxon>Saliceae</taxon>
        <taxon>Populus</taxon>
    </lineage>
</organism>
<evidence type="ECO:0000256" key="1">
    <source>
        <dbReference type="SAM" id="MobiDB-lite"/>
    </source>
</evidence>
<evidence type="ECO:0000313" key="3">
    <source>
        <dbReference type="Proteomes" id="UP001164929"/>
    </source>
</evidence>
<dbReference type="EMBL" id="JAQIZT010000006">
    <property type="protein sequence ID" value="KAJ6994194.1"/>
    <property type="molecule type" value="Genomic_DNA"/>
</dbReference>
<name>A0AAD6QPN8_9ROSI</name>
<feature type="region of interest" description="Disordered" evidence="1">
    <location>
        <begin position="33"/>
        <end position="76"/>
    </location>
</feature>
<dbReference type="Proteomes" id="UP001164929">
    <property type="component" value="Chromosome 6"/>
</dbReference>
<proteinExistence type="predicted"/>
<comment type="caution">
    <text evidence="2">The sequence shown here is derived from an EMBL/GenBank/DDBJ whole genome shotgun (WGS) entry which is preliminary data.</text>
</comment>
<accession>A0AAD6QPN8</accession>
<keyword evidence="3" id="KW-1185">Reference proteome</keyword>
<feature type="compositionally biased region" description="Basic and acidic residues" evidence="1">
    <location>
        <begin position="51"/>
        <end position="67"/>
    </location>
</feature>
<reference evidence="2" key="1">
    <citation type="journal article" date="2023" name="Mol. Ecol. Resour.">
        <title>Chromosome-level genome assembly of a triploid poplar Populus alba 'Berolinensis'.</title>
        <authorList>
            <person name="Chen S."/>
            <person name="Yu Y."/>
            <person name="Wang X."/>
            <person name="Wang S."/>
            <person name="Zhang T."/>
            <person name="Zhou Y."/>
            <person name="He R."/>
            <person name="Meng N."/>
            <person name="Wang Y."/>
            <person name="Liu W."/>
            <person name="Liu Z."/>
            <person name="Liu J."/>
            <person name="Guo Q."/>
            <person name="Huang H."/>
            <person name="Sederoff R.R."/>
            <person name="Wang G."/>
            <person name="Qu G."/>
            <person name="Chen S."/>
        </authorList>
    </citation>
    <scope>NUCLEOTIDE SEQUENCE</scope>
    <source>
        <strain evidence="2">SC-2020</strain>
    </source>
</reference>